<protein>
    <submittedName>
        <fullName evidence="3">T9SS type A sorting domain-containing protein</fullName>
    </submittedName>
</protein>
<reference evidence="3 4" key="1">
    <citation type="submission" date="2019-09" db="EMBL/GenBank/DDBJ databases">
        <title>Genomes of Cryomorphaceae.</title>
        <authorList>
            <person name="Bowman J.P."/>
        </authorList>
    </citation>
    <scope>NUCLEOTIDE SEQUENCE [LARGE SCALE GENOMIC DNA]</scope>
    <source>
        <strain evidence="3 4">KCTC 52047</strain>
    </source>
</reference>
<feature type="domain" description="Secretion system C-terminal sorting" evidence="2">
    <location>
        <begin position="532"/>
        <end position="600"/>
    </location>
</feature>
<dbReference type="Pfam" id="PF18962">
    <property type="entry name" value="Por_Secre_tail"/>
    <property type="match status" value="1"/>
</dbReference>
<organism evidence="3 4">
    <name type="scientific">Salibacter halophilus</name>
    <dbReference type="NCBI Taxonomy" id="1803916"/>
    <lineage>
        <taxon>Bacteria</taxon>
        <taxon>Pseudomonadati</taxon>
        <taxon>Bacteroidota</taxon>
        <taxon>Flavobacteriia</taxon>
        <taxon>Flavobacteriales</taxon>
        <taxon>Salibacteraceae</taxon>
        <taxon>Salibacter</taxon>
    </lineage>
</organism>
<evidence type="ECO:0000313" key="3">
    <source>
        <dbReference type="EMBL" id="KAB1065600.1"/>
    </source>
</evidence>
<dbReference type="OrthoDB" id="9811934at2"/>
<comment type="caution">
    <text evidence="3">The sequence shown here is derived from an EMBL/GenBank/DDBJ whole genome shotgun (WGS) entry which is preliminary data.</text>
</comment>
<sequence length="601" mass="66489">MSGRFSPVTLMSTRQISTVFMITLDCQKSKNEGIMNYFKLFSAVCLVLWGFTLNAQHANSISIRSFNENIFETKSVSDSSGNRIIASQWTNGTGQGQSSSNVFIEKYNANGNMIFGISTLYQGSSSATLADLAIDTNNNVFVLINYRSAQAELANATFPGSPDNEDDFFLAKIGPLGSVLWITGPESDQFLDHKDRKAKSLSINEENKLIITGSHHVNFSVGGADVTGVQSDSADSKFDYPMNFVLKLDNDGNGIWAQSFNLVNFESVSGYHGVQDAHQAKDGSIYTYLDLADAVVLYDDTINPVADTNKFTKAILKTDQNFQNPQVLTMTSTNDFQFRVRDFILNKCGEPIVLGEFSENITIGNESLSSTKGKTDVFVAKVNHNNQIQWLKNFGSTEADDAVGLDVNDQNEIFFGMQYWGEYDYGNNTYTPQGQDVALFKLDTTGNFVWQSHSTGSGSINLRDLDVMDDNNVSWTLKIHGSKMLSGAPIQATAKLVLSIWRDDNYSGEPVECSNDTFVGKGRDLTENRLNVYPNPAESFVNIEKDKTDSHIQILNVQGQVVWTEKSNSKKSKVDINDLTPGMYFILVEGDEQSAQKLIVE</sequence>
<keyword evidence="1" id="KW-0732">Signal</keyword>
<evidence type="ECO:0000256" key="1">
    <source>
        <dbReference type="ARBA" id="ARBA00022729"/>
    </source>
</evidence>
<dbReference type="InterPro" id="IPR026444">
    <property type="entry name" value="Secre_tail"/>
</dbReference>
<dbReference type="PANTHER" id="PTHR35580">
    <property type="entry name" value="CELL SURFACE GLYCOPROTEIN (S-LAYER PROTEIN)-LIKE PROTEIN"/>
    <property type="match status" value="1"/>
</dbReference>
<proteinExistence type="predicted"/>
<keyword evidence="4" id="KW-1185">Reference proteome</keyword>
<dbReference type="NCBIfam" id="TIGR04183">
    <property type="entry name" value="Por_Secre_tail"/>
    <property type="match status" value="1"/>
</dbReference>
<dbReference type="InterPro" id="IPR052918">
    <property type="entry name" value="Motility_Chemotaxis_Reg"/>
</dbReference>
<accession>A0A6N6MA60</accession>
<evidence type="ECO:0000313" key="4">
    <source>
        <dbReference type="Proteomes" id="UP000435357"/>
    </source>
</evidence>
<dbReference type="EMBL" id="WACR01000002">
    <property type="protein sequence ID" value="KAB1065600.1"/>
    <property type="molecule type" value="Genomic_DNA"/>
</dbReference>
<evidence type="ECO:0000259" key="2">
    <source>
        <dbReference type="Pfam" id="PF18962"/>
    </source>
</evidence>
<name>A0A6N6MA60_9FLAO</name>
<gene>
    <name evidence="3" type="ORF">F3059_02800</name>
</gene>
<dbReference type="Proteomes" id="UP000435357">
    <property type="component" value="Unassembled WGS sequence"/>
</dbReference>
<dbReference type="PANTHER" id="PTHR35580:SF1">
    <property type="entry name" value="PHYTASE-LIKE DOMAIN-CONTAINING PROTEIN"/>
    <property type="match status" value="1"/>
</dbReference>
<dbReference type="AlphaFoldDB" id="A0A6N6MA60"/>